<dbReference type="Proteomes" id="UP000218231">
    <property type="component" value="Unassembled WGS sequence"/>
</dbReference>
<gene>
    <name evidence="2" type="ORF">WR25_16737</name>
</gene>
<feature type="compositionally biased region" description="Low complexity" evidence="1">
    <location>
        <begin position="109"/>
        <end position="128"/>
    </location>
</feature>
<name>A0A2A2JL29_9BILA</name>
<keyword evidence="3" id="KW-1185">Reference proteome</keyword>
<proteinExistence type="predicted"/>
<evidence type="ECO:0000313" key="3">
    <source>
        <dbReference type="Proteomes" id="UP000218231"/>
    </source>
</evidence>
<feature type="region of interest" description="Disordered" evidence="1">
    <location>
        <begin position="1"/>
        <end position="134"/>
    </location>
</feature>
<feature type="compositionally biased region" description="Low complexity" evidence="1">
    <location>
        <begin position="29"/>
        <end position="54"/>
    </location>
</feature>
<organism evidence="2 3">
    <name type="scientific">Diploscapter pachys</name>
    <dbReference type="NCBI Taxonomy" id="2018661"/>
    <lineage>
        <taxon>Eukaryota</taxon>
        <taxon>Metazoa</taxon>
        <taxon>Ecdysozoa</taxon>
        <taxon>Nematoda</taxon>
        <taxon>Chromadorea</taxon>
        <taxon>Rhabditida</taxon>
        <taxon>Rhabditina</taxon>
        <taxon>Rhabditomorpha</taxon>
        <taxon>Rhabditoidea</taxon>
        <taxon>Rhabditidae</taxon>
        <taxon>Diploscapter</taxon>
    </lineage>
</organism>
<dbReference type="AlphaFoldDB" id="A0A2A2JL29"/>
<comment type="caution">
    <text evidence="2">The sequence shown here is derived from an EMBL/GenBank/DDBJ whole genome shotgun (WGS) entry which is preliminary data.</text>
</comment>
<protein>
    <submittedName>
        <fullName evidence="2">Uncharacterized protein</fullName>
    </submittedName>
</protein>
<sequence>MDRRSPPRSSPGCSPLKTGEDGQVHGCLGRSDQSQQGQTGGAQSASSSVGVGAERVSRATHRRTSERSPSDPPAPTRNHHAHDHTNNHSNTTPQHQYQRPSADRMAVLASASSASTSTTPATTRSISGTVGGSSSGTFVLFLVIEEK</sequence>
<accession>A0A2A2JL29</accession>
<evidence type="ECO:0000256" key="1">
    <source>
        <dbReference type="SAM" id="MobiDB-lite"/>
    </source>
</evidence>
<evidence type="ECO:0000313" key="2">
    <source>
        <dbReference type="EMBL" id="PAV62347.1"/>
    </source>
</evidence>
<dbReference type="EMBL" id="LIAE01010374">
    <property type="protein sequence ID" value="PAV62347.1"/>
    <property type="molecule type" value="Genomic_DNA"/>
</dbReference>
<feature type="compositionally biased region" description="Polar residues" evidence="1">
    <location>
        <begin position="87"/>
        <end position="99"/>
    </location>
</feature>
<reference evidence="2 3" key="1">
    <citation type="journal article" date="2017" name="Curr. Biol.">
        <title>Genome architecture and evolution of a unichromosomal asexual nematode.</title>
        <authorList>
            <person name="Fradin H."/>
            <person name="Zegar C."/>
            <person name="Gutwein M."/>
            <person name="Lucas J."/>
            <person name="Kovtun M."/>
            <person name="Corcoran D."/>
            <person name="Baugh L.R."/>
            <person name="Kiontke K."/>
            <person name="Gunsalus K."/>
            <person name="Fitch D.H."/>
            <person name="Piano F."/>
        </authorList>
    </citation>
    <scope>NUCLEOTIDE SEQUENCE [LARGE SCALE GENOMIC DNA]</scope>
    <source>
        <strain evidence="2">PF1309</strain>
    </source>
</reference>
<dbReference type="EMBL" id="LIAE01010374">
    <property type="protein sequence ID" value="PAV62349.1"/>
    <property type="molecule type" value="Genomic_DNA"/>
</dbReference>